<evidence type="ECO:0000313" key="1">
    <source>
        <dbReference type="EMBL" id="QGV19709.1"/>
    </source>
</evidence>
<sequence>MKTYSLDREFFLFKFFRFLYGSARDSRERAKVKSFSEFGITLFCGRQGDGKTVSMVHRLELYRHKYPKALIYTNFGYKYQNGALTNWNQILTLKNGTDGIIFAIDEIQNEFDVYAARGFDVSILRLITQQRKQAIKILGTAQVFTRVTKPLREQTFDVVECRTFGGRWTFQKAFDAFEYSNVVDSMVGKDKLRRLWRRNFVQTDELRSLFDSYAVIQSLQKISI</sequence>
<evidence type="ECO:0008006" key="3">
    <source>
        <dbReference type="Google" id="ProtNLM"/>
    </source>
</evidence>
<name>A0AAP9KWR6_LACPA</name>
<dbReference type="RefSeq" id="WP_156657042.1">
    <property type="nucleotide sequence ID" value="NZ_CP022955.1"/>
</dbReference>
<dbReference type="InterPro" id="IPR027417">
    <property type="entry name" value="P-loop_NTPase"/>
</dbReference>
<reference evidence="1 2" key="1">
    <citation type="submission" date="2017-08" db="EMBL/GenBank/DDBJ databases">
        <title>Genome sequence, comparative genomics and functional analysis of the highly adhesive Lactobacillus parcasei Kobulty strain.</title>
        <authorList>
            <person name="Koryszewska-Baginska A."/>
            <person name="Grynberg M."/>
            <person name="Aleksandrzak-Piekarczyk T."/>
        </authorList>
    </citation>
    <scope>NUCLEOTIDE SEQUENCE [LARGE SCALE GENOMIC DNA]</scope>
    <source>
        <strain evidence="1 2">IBB3423</strain>
        <plasmid evidence="2">plcako.1</plasmid>
    </source>
</reference>
<dbReference type="Gene3D" id="3.40.50.300">
    <property type="entry name" value="P-loop containing nucleotide triphosphate hydrolases"/>
    <property type="match status" value="1"/>
</dbReference>
<organism evidence="1 2">
    <name type="scientific">Lacticaseibacillus paracasei subsp. paracasei</name>
    <dbReference type="NCBI Taxonomy" id="47714"/>
    <lineage>
        <taxon>Bacteria</taxon>
        <taxon>Bacillati</taxon>
        <taxon>Bacillota</taxon>
        <taxon>Bacilli</taxon>
        <taxon>Lactobacillales</taxon>
        <taxon>Lactobacillaceae</taxon>
        <taxon>Lacticaseibacillus</taxon>
    </lineage>
</organism>
<protein>
    <recommendedName>
        <fullName evidence="3">Zona occludens toxin N-terminal domain-containing protein</fullName>
    </recommendedName>
</protein>
<geneLocation type="plasmid" evidence="2">
    <name>plcako.1</name>
</geneLocation>
<dbReference type="Proteomes" id="UP000423274">
    <property type="component" value="Plasmid pLCAKO.1"/>
</dbReference>
<keyword evidence="1" id="KW-0614">Plasmid</keyword>
<evidence type="ECO:0000313" key="2">
    <source>
        <dbReference type="Proteomes" id="UP000423274"/>
    </source>
</evidence>
<dbReference type="AlphaFoldDB" id="A0AAP9KWR6"/>
<gene>
    <name evidence="1" type="ORF">LCAKO_1p07</name>
</gene>
<accession>A0AAP9KWR6</accession>
<proteinExistence type="predicted"/>
<dbReference type="EMBL" id="CP022955">
    <property type="protein sequence ID" value="QGV19709.1"/>
    <property type="molecule type" value="Genomic_DNA"/>
</dbReference>